<accession>A0A829Y7X2</accession>
<dbReference type="Proteomes" id="UP000445000">
    <property type="component" value="Unassembled WGS sequence"/>
</dbReference>
<reference evidence="4" key="1">
    <citation type="submission" date="2020-01" db="EMBL/GenBank/DDBJ databases">
        <title>'Steroidobacter agaridevorans' sp. nov., agar-degrading bacteria isolated from rhizosphere soils.</title>
        <authorList>
            <person name="Ikenaga M."/>
            <person name="Kataoka M."/>
            <person name="Murouchi A."/>
            <person name="Katsuragi S."/>
            <person name="Sakai M."/>
        </authorList>
    </citation>
    <scope>NUCLEOTIDE SEQUENCE [LARGE SCALE GENOMIC DNA]</scope>
    <source>
        <strain evidence="4">YU21-B</strain>
    </source>
</reference>
<evidence type="ECO:0000256" key="2">
    <source>
        <dbReference type="SAM" id="SignalP"/>
    </source>
</evidence>
<dbReference type="RefSeq" id="WP_161810736.1">
    <property type="nucleotide sequence ID" value="NZ_BLJN01000001.1"/>
</dbReference>
<feature type="chain" id="PRO_5032769099" description="Zinc resistance-associated protein" evidence="2">
    <location>
        <begin position="21"/>
        <end position="146"/>
    </location>
</feature>
<feature type="compositionally biased region" description="Basic and acidic residues" evidence="1">
    <location>
        <begin position="131"/>
        <end position="140"/>
    </location>
</feature>
<gene>
    <name evidence="3" type="ORF">GCM10011487_08960</name>
</gene>
<feature type="signal peptide" evidence="2">
    <location>
        <begin position="1"/>
        <end position="20"/>
    </location>
</feature>
<feature type="region of interest" description="Disordered" evidence="1">
    <location>
        <begin position="69"/>
        <end position="146"/>
    </location>
</feature>
<feature type="compositionally biased region" description="Basic and acidic residues" evidence="1">
    <location>
        <begin position="82"/>
        <end position="100"/>
    </location>
</feature>
<feature type="compositionally biased region" description="Basic and acidic residues" evidence="1">
    <location>
        <begin position="110"/>
        <end position="122"/>
    </location>
</feature>
<evidence type="ECO:0008006" key="5">
    <source>
        <dbReference type="Google" id="ProtNLM"/>
    </source>
</evidence>
<proteinExistence type="predicted"/>
<comment type="caution">
    <text evidence="3">The sequence shown here is derived from an EMBL/GenBank/DDBJ whole genome shotgun (WGS) entry which is preliminary data.</text>
</comment>
<name>A0A829Y7X2_9GAMM</name>
<dbReference type="AlphaFoldDB" id="A0A829Y7X2"/>
<keyword evidence="4" id="KW-1185">Reference proteome</keyword>
<evidence type="ECO:0000313" key="4">
    <source>
        <dbReference type="Proteomes" id="UP000445000"/>
    </source>
</evidence>
<dbReference type="EMBL" id="BLJN01000001">
    <property type="protein sequence ID" value="GFE78896.1"/>
    <property type="molecule type" value="Genomic_DNA"/>
</dbReference>
<protein>
    <recommendedName>
        <fullName evidence="5">Zinc resistance-associated protein</fullName>
    </recommendedName>
</protein>
<organism evidence="3 4">
    <name type="scientific">Steroidobacter agaridevorans</name>
    <dbReference type="NCBI Taxonomy" id="2695856"/>
    <lineage>
        <taxon>Bacteria</taxon>
        <taxon>Pseudomonadati</taxon>
        <taxon>Pseudomonadota</taxon>
        <taxon>Gammaproteobacteria</taxon>
        <taxon>Steroidobacterales</taxon>
        <taxon>Steroidobacteraceae</taxon>
        <taxon>Steroidobacter</taxon>
    </lineage>
</organism>
<evidence type="ECO:0000313" key="3">
    <source>
        <dbReference type="EMBL" id="GFE78896.1"/>
    </source>
</evidence>
<keyword evidence="2" id="KW-0732">Signal</keyword>
<evidence type="ECO:0000256" key="1">
    <source>
        <dbReference type="SAM" id="MobiDB-lite"/>
    </source>
</evidence>
<sequence length="146" mass="16009">MKTKVTLLALAWLASGVAFAADTTTATTPPPAKVAPGPDMDRLALLLDLDAYQKTEVEKILKEQHEQMRADFDAARASGTRPSRDEMKAKREQSKQELHTKLSSVLNETQLKKFDALREHGRGPGRGFGKRGWDGKDKSSTDSSGN</sequence>